<dbReference type="eggNOG" id="COG1846">
    <property type="taxonomic scope" value="Bacteria"/>
</dbReference>
<dbReference type="STRING" id="293826.Amet_1479"/>
<dbReference type="PRINTS" id="PR00598">
    <property type="entry name" value="HTHMARR"/>
</dbReference>
<organism evidence="5 6">
    <name type="scientific">Alkaliphilus metalliredigens (strain QYMF)</name>
    <dbReference type="NCBI Taxonomy" id="293826"/>
    <lineage>
        <taxon>Bacteria</taxon>
        <taxon>Bacillati</taxon>
        <taxon>Bacillota</taxon>
        <taxon>Clostridia</taxon>
        <taxon>Peptostreptococcales</taxon>
        <taxon>Natronincolaceae</taxon>
        <taxon>Alkaliphilus</taxon>
    </lineage>
</organism>
<dbReference type="KEGG" id="amt:Amet_1479"/>
<dbReference type="InterPro" id="IPR036390">
    <property type="entry name" value="WH_DNA-bd_sf"/>
</dbReference>
<dbReference type="InterPro" id="IPR000835">
    <property type="entry name" value="HTH_MarR-typ"/>
</dbReference>
<evidence type="ECO:0000256" key="3">
    <source>
        <dbReference type="ARBA" id="ARBA00023163"/>
    </source>
</evidence>
<dbReference type="Proteomes" id="UP000001572">
    <property type="component" value="Chromosome"/>
</dbReference>
<dbReference type="Pfam" id="PF01047">
    <property type="entry name" value="MarR"/>
    <property type="match status" value="1"/>
</dbReference>
<dbReference type="AlphaFoldDB" id="A6TNA7"/>
<proteinExistence type="predicted"/>
<dbReference type="SUPFAM" id="SSF46785">
    <property type="entry name" value="Winged helix' DNA-binding domain"/>
    <property type="match status" value="1"/>
</dbReference>
<name>A6TNA7_ALKMQ</name>
<keyword evidence="2" id="KW-0238">DNA-binding</keyword>
<evidence type="ECO:0000313" key="5">
    <source>
        <dbReference type="EMBL" id="ABR47675.1"/>
    </source>
</evidence>
<dbReference type="PANTHER" id="PTHR42756">
    <property type="entry name" value="TRANSCRIPTIONAL REGULATOR, MARR"/>
    <property type="match status" value="1"/>
</dbReference>
<dbReference type="PANTHER" id="PTHR42756:SF1">
    <property type="entry name" value="TRANSCRIPTIONAL REPRESSOR OF EMRAB OPERON"/>
    <property type="match status" value="1"/>
</dbReference>
<sequence>MSSDNLYDLFFENIKKLFYPEEWLEFDINFSKSELLTMLLVDRHGEIIMSQIAEYINLPMSTTSGMVERLVKGGYVKRERSELDRRIVVIRLTDEGNALVSKLKDKIIYYIDKINESLTEEETQLLSKIFNKVIHLFKENHREKSTLDSEKEEKKIKKILIE</sequence>
<evidence type="ECO:0000313" key="6">
    <source>
        <dbReference type="Proteomes" id="UP000001572"/>
    </source>
</evidence>
<keyword evidence="6" id="KW-1185">Reference proteome</keyword>
<keyword evidence="1" id="KW-0805">Transcription regulation</keyword>
<dbReference type="InterPro" id="IPR036388">
    <property type="entry name" value="WH-like_DNA-bd_sf"/>
</dbReference>
<evidence type="ECO:0000256" key="1">
    <source>
        <dbReference type="ARBA" id="ARBA00023015"/>
    </source>
</evidence>
<reference evidence="6" key="1">
    <citation type="journal article" date="2016" name="Genome Announc.">
        <title>Complete genome sequence of Alkaliphilus metalliredigens strain QYMF, an alkaliphilic and metal-reducing bacterium isolated from borax-contaminated leachate ponds.</title>
        <authorList>
            <person name="Hwang C."/>
            <person name="Copeland A."/>
            <person name="Lucas S."/>
            <person name="Lapidus A."/>
            <person name="Barry K."/>
            <person name="Detter J.C."/>
            <person name="Glavina Del Rio T."/>
            <person name="Hammon N."/>
            <person name="Israni S."/>
            <person name="Dalin E."/>
            <person name="Tice H."/>
            <person name="Pitluck S."/>
            <person name="Chertkov O."/>
            <person name="Brettin T."/>
            <person name="Bruce D."/>
            <person name="Han C."/>
            <person name="Schmutz J."/>
            <person name="Larimer F."/>
            <person name="Land M.L."/>
            <person name="Hauser L."/>
            <person name="Kyrpides N."/>
            <person name="Mikhailova N."/>
            <person name="Ye Q."/>
            <person name="Zhou J."/>
            <person name="Richardson P."/>
            <person name="Fields M.W."/>
        </authorList>
    </citation>
    <scope>NUCLEOTIDE SEQUENCE [LARGE SCALE GENOMIC DNA]</scope>
    <source>
        <strain evidence="6">QYMF</strain>
    </source>
</reference>
<dbReference type="RefSeq" id="WP_012062713.1">
    <property type="nucleotide sequence ID" value="NC_009633.1"/>
</dbReference>
<dbReference type="EMBL" id="CP000724">
    <property type="protein sequence ID" value="ABR47675.1"/>
    <property type="molecule type" value="Genomic_DNA"/>
</dbReference>
<gene>
    <name evidence="5" type="ordered locus">Amet_1479</name>
</gene>
<feature type="domain" description="HTH marR-type" evidence="4">
    <location>
        <begin position="1"/>
        <end position="135"/>
    </location>
</feature>
<dbReference type="GO" id="GO:0003677">
    <property type="term" value="F:DNA binding"/>
    <property type="evidence" value="ECO:0007669"/>
    <property type="project" value="UniProtKB-KW"/>
</dbReference>
<accession>A6TNA7</accession>
<evidence type="ECO:0000256" key="2">
    <source>
        <dbReference type="ARBA" id="ARBA00023125"/>
    </source>
</evidence>
<dbReference type="PROSITE" id="PS50995">
    <property type="entry name" value="HTH_MARR_2"/>
    <property type="match status" value="1"/>
</dbReference>
<dbReference type="GO" id="GO:0003700">
    <property type="term" value="F:DNA-binding transcription factor activity"/>
    <property type="evidence" value="ECO:0007669"/>
    <property type="project" value="InterPro"/>
</dbReference>
<keyword evidence="3" id="KW-0804">Transcription</keyword>
<dbReference type="SMART" id="SM00347">
    <property type="entry name" value="HTH_MARR"/>
    <property type="match status" value="1"/>
</dbReference>
<protein>
    <submittedName>
        <fullName evidence="5">Transcriptional regulator, TrmB</fullName>
    </submittedName>
</protein>
<dbReference type="Gene3D" id="1.10.10.10">
    <property type="entry name" value="Winged helix-like DNA-binding domain superfamily/Winged helix DNA-binding domain"/>
    <property type="match status" value="1"/>
</dbReference>
<evidence type="ECO:0000259" key="4">
    <source>
        <dbReference type="PROSITE" id="PS50995"/>
    </source>
</evidence>
<dbReference type="HOGENOM" id="CLU_083287_19_0_9"/>